<evidence type="ECO:0000313" key="3">
    <source>
        <dbReference type="Proteomes" id="UP000320176"/>
    </source>
</evidence>
<proteinExistence type="predicted"/>
<feature type="region of interest" description="Disordered" evidence="1">
    <location>
        <begin position="53"/>
        <end position="77"/>
    </location>
</feature>
<protein>
    <recommendedName>
        <fullName evidence="4">PDZ domain-containing protein</fullName>
    </recommendedName>
</protein>
<dbReference type="SUPFAM" id="SSF50156">
    <property type="entry name" value="PDZ domain-like"/>
    <property type="match status" value="1"/>
</dbReference>
<gene>
    <name evidence="2" type="ORF">Pla52n_02890</name>
</gene>
<comment type="caution">
    <text evidence="2">The sequence shown here is derived from an EMBL/GenBank/DDBJ whole genome shotgun (WGS) entry which is preliminary data.</text>
</comment>
<evidence type="ECO:0008006" key="4">
    <source>
        <dbReference type="Google" id="ProtNLM"/>
    </source>
</evidence>
<name>A0A5C6B8X4_9BACT</name>
<dbReference type="InterPro" id="IPR036034">
    <property type="entry name" value="PDZ_sf"/>
</dbReference>
<accession>A0A5C6B8X4</accession>
<dbReference type="EMBL" id="SJPN01000001">
    <property type="protein sequence ID" value="TWU07716.1"/>
    <property type="molecule type" value="Genomic_DNA"/>
</dbReference>
<dbReference type="OrthoDB" id="267959at2"/>
<feature type="compositionally biased region" description="Basic and acidic residues" evidence="1">
    <location>
        <begin position="55"/>
        <end position="76"/>
    </location>
</feature>
<dbReference type="Gene3D" id="2.30.42.10">
    <property type="match status" value="1"/>
</dbReference>
<organism evidence="2 3">
    <name type="scientific">Stieleria varia</name>
    <dbReference type="NCBI Taxonomy" id="2528005"/>
    <lineage>
        <taxon>Bacteria</taxon>
        <taxon>Pseudomonadati</taxon>
        <taxon>Planctomycetota</taxon>
        <taxon>Planctomycetia</taxon>
        <taxon>Pirellulales</taxon>
        <taxon>Pirellulaceae</taxon>
        <taxon>Stieleria</taxon>
    </lineage>
</organism>
<dbReference type="AlphaFoldDB" id="A0A5C6B8X4"/>
<sequence length="185" mass="20100">MQSKTSENPLMGYVVVAVALIAGSLAASVWGQAPLLGQPNDEEKDPIVLVQSPDEADRPVRDDAQHHHDATRHHEAPLQVAPQTAYQTRWLLGVVAQPTDAGYVIQRTEMESAAEQLAFKPGDRVIAVNGQQIGWIGQKLVPLRETLQHAGGRHGKVRLLIQDCRTARLSAVAVQLRSLGSHLGH</sequence>
<evidence type="ECO:0000313" key="2">
    <source>
        <dbReference type="EMBL" id="TWU07716.1"/>
    </source>
</evidence>
<dbReference type="Proteomes" id="UP000320176">
    <property type="component" value="Unassembled WGS sequence"/>
</dbReference>
<dbReference type="RefSeq" id="WP_146517901.1">
    <property type="nucleotide sequence ID" value="NZ_CP151726.1"/>
</dbReference>
<keyword evidence="3" id="KW-1185">Reference proteome</keyword>
<evidence type="ECO:0000256" key="1">
    <source>
        <dbReference type="SAM" id="MobiDB-lite"/>
    </source>
</evidence>
<reference evidence="2 3" key="1">
    <citation type="submission" date="2019-02" db="EMBL/GenBank/DDBJ databases">
        <title>Deep-cultivation of Planctomycetes and their phenomic and genomic characterization uncovers novel biology.</title>
        <authorList>
            <person name="Wiegand S."/>
            <person name="Jogler M."/>
            <person name="Boedeker C."/>
            <person name="Pinto D."/>
            <person name="Vollmers J."/>
            <person name="Rivas-Marin E."/>
            <person name="Kohn T."/>
            <person name="Peeters S.H."/>
            <person name="Heuer A."/>
            <person name="Rast P."/>
            <person name="Oberbeckmann S."/>
            <person name="Bunk B."/>
            <person name="Jeske O."/>
            <person name="Meyerdierks A."/>
            <person name="Storesund J.E."/>
            <person name="Kallscheuer N."/>
            <person name="Luecker S."/>
            <person name="Lage O.M."/>
            <person name="Pohl T."/>
            <person name="Merkel B.J."/>
            <person name="Hornburger P."/>
            <person name="Mueller R.-W."/>
            <person name="Bruemmer F."/>
            <person name="Labrenz M."/>
            <person name="Spormann A.M."/>
            <person name="Op Den Camp H."/>
            <person name="Overmann J."/>
            <person name="Amann R."/>
            <person name="Jetten M.S.M."/>
            <person name="Mascher T."/>
            <person name="Medema M.H."/>
            <person name="Devos D.P."/>
            <person name="Kaster A.-K."/>
            <person name="Ovreas L."/>
            <person name="Rohde M."/>
            <person name="Galperin M.Y."/>
            <person name="Jogler C."/>
        </authorList>
    </citation>
    <scope>NUCLEOTIDE SEQUENCE [LARGE SCALE GENOMIC DNA]</scope>
    <source>
        <strain evidence="2 3">Pla52n</strain>
    </source>
</reference>